<name>A0A8J4CSV7_9CHLO</name>
<evidence type="ECO:0000256" key="1">
    <source>
        <dbReference type="SAM" id="MobiDB-lite"/>
    </source>
</evidence>
<evidence type="ECO:0000313" key="3">
    <source>
        <dbReference type="Proteomes" id="UP000747110"/>
    </source>
</evidence>
<dbReference type="EMBL" id="BNCP01000029">
    <property type="protein sequence ID" value="GIL84470.1"/>
    <property type="molecule type" value="Genomic_DNA"/>
</dbReference>
<feature type="compositionally biased region" description="Low complexity" evidence="1">
    <location>
        <begin position="22"/>
        <end position="32"/>
    </location>
</feature>
<feature type="non-terminal residue" evidence="2">
    <location>
        <position position="1"/>
    </location>
</feature>
<feature type="compositionally biased region" description="Gly residues" evidence="1">
    <location>
        <begin position="90"/>
        <end position="101"/>
    </location>
</feature>
<dbReference type="AlphaFoldDB" id="A0A8J4CSV7"/>
<protein>
    <submittedName>
        <fullName evidence="2">Uncharacterized protein</fullName>
    </submittedName>
</protein>
<reference evidence="2" key="1">
    <citation type="journal article" date="2021" name="Proc. Natl. Acad. Sci. U.S.A.">
        <title>Three genomes in the algal genus Volvox reveal the fate of a haploid sex-determining region after a transition to homothallism.</title>
        <authorList>
            <person name="Yamamoto K."/>
            <person name="Hamaji T."/>
            <person name="Kawai-Toyooka H."/>
            <person name="Matsuzaki R."/>
            <person name="Takahashi F."/>
            <person name="Nishimura Y."/>
            <person name="Kawachi M."/>
            <person name="Noguchi H."/>
            <person name="Minakuchi Y."/>
            <person name="Umen J.G."/>
            <person name="Toyoda A."/>
            <person name="Nozaki H."/>
        </authorList>
    </citation>
    <scope>NUCLEOTIDE SEQUENCE</scope>
    <source>
        <strain evidence="2">NIES-3786</strain>
    </source>
</reference>
<keyword evidence="3" id="KW-1185">Reference proteome</keyword>
<sequence length="116" mass="10953">RHRVVIPRRASGPILGRGGASSGAAVTSSAGSPDGMLSTAAAAAAGSSSWGRGDDGLRGACATQRTVVPRVASAVIPVGTDSANTSGTDGTDGGTGGGGGSRDSRRDSVADSSGIG</sequence>
<feature type="region of interest" description="Disordered" evidence="1">
    <location>
        <begin position="74"/>
        <end position="116"/>
    </location>
</feature>
<proteinExistence type="predicted"/>
<organism evidence="2 3">
    <name type="scientific">Volvox reticuliferus</name>
    <dbReference type="NCBI Taxonomy" id="1737510"/>
    <lineage>
        <taxon>Eukaryota</taxon>
        <taxon>Viridiplantae</taxon>
        <taxon>Chlorophyta</taxon>
        <taxon>core chlorophytes</taxon>
        <taxon>Chlorophyceae</taxon>
        <taxon>CS clade</taxon>
        <taxon>Chlamydomonadales</taxon>
        <taxon>Volvocaceae</taxon>
        <taxon>Volvox</taxon>
    </lineage>
</organism>
<feature type="region of interest" description="Disordered" evidence="1">
    <location>
        <begin position="1"/>
        <end position="58"/>
    </location>
</feature>
<feature type="compositionally biased region" description="Low complexity" evidence="1">
    <location>
        <begin position="79"/>
        <end position="89"/>
    </location>
</feature>
<accession>A0A8J4CSV7</accession>
<evidence type="ECO:0000313" key="2">
    <source>
        <dbReference type="EMBL" id="GIL84470.1"/>
    </source>
</evidence>
<feature type="non-terminal residue" evidence="2">
    <location>
        <position position="116"/>
    </location>
</feature>
<gene>
    <name evidence="2" type="ORF">Vretifemale_13079</name>
</gene>
<comment type="caution">
    <text evidence="2">The sequence shown here is derived from an EMBL/GenBank/DDBJ whole genome shotgun (WGS) entry which is preliminary data.</text>
</comment>
<dbReference type="Proteomes" id="UP000747110">
    <property type="component" value="Unassembled WGS sequence"/>
</dbReference>